<accession>A0ABD2A9R1</accession>
<proteinExistence type="predicted"/>
<gene>
    <name evidence="1" type="ORF">V1478_013062</name>
</gene>
<comment type="caution">
    <text evidence="1">The sequence shown here is derived from an EMBL/GenBank/DDBJ whole genome shotgun (WGS) entry which is preliminary data.</text>
</comment>
<evidence type="ECO:0008006" key="3">
    <source>
        <dbReference type="Google" id="ProtNLM"/>
    </source>
</evidence>
<evidence type="ECO:0000313" key="2">
    <source>
        <dbReference type="Proteomes" id="UP001607302"/>
    </source>
</evidence>
<reference evidence="1 2" key="1">
    <citation type="journal article" date="2024" name="Ann. Entomol. Soc. Am.">
        <title>Genomic analyses of the southern and eastern yellowjacket wasps (Hymenoptera: Vespidae) reveal evolutionary signatures of social life.</title>
        <authorList>
            <person name="Catto M.A."/>
            <person name="Caine P.B."/>
            <person name="Orr S.E."/>
            <person name="Hunt B.G."/>
            <person name="Goodisman M.A.D."/>
        </authorList>
    </citation>
    <scope>NUCLEOTIDE SEQUENCE [LARGE SCALE GENOMIC DNA]</scope>
    <source>
        <strain evidence="1">233</strain>
        <tissue evidence="1">Head and thorax</tissue>
    </source>
</reference>
<name>A0ABD2A9R1_VESSQ</name>
<protein>
    <recommendedName>
        <fullName evidence="3">Secreted protein</fullName>
    </recommendedName>
</protein>
<keyword evidence="2" id="KW-1185">Reference proteome</keyword>
<dbReference type="Proteomes" id="UP001607302">
    <property type="component" value="Unassembled WGS sequence"/>
</dbReference>
<organism evidence="1 2">
    <name type="scientific">Vespula squamosa</name>
    <name type="common">Southern yellow jacket</name>
    <name type="synonym">Wasp</name>
    <dbReference type="NCBI Taxonomy" id="30214"/>
    <lineage>
        <taxon>Eukaryota</taxon>
        <taxon>Metazoa</taxon>
        <taxon>Ecdysozoa</taxon>
        <taxon>Arthropoda</taxon>
        <taxon>Hexapoda</taxon>
        <taxon>Insecta</taxon>
        <taxon>Pterygota</taxon>
        <taxon>Neoptera</taxon>
        <taxon>Endopterygota</taxon>
        <taxon>Hymenoptera</taxon>
        <taxon>Apocrita</taxon>
        <taxon>Aculeata</taxon>
        <taxon>Vespoidea</taxon>
        <taxon>Vespidae</taxon>
        <taxon>Vespinae</taxon>
        <taxon>Vespula</taxon>
    </lineage>
</organism>
<dbReference type="EMBL" id="JAUDFV010000153">
    <property type="protein sequence ID" value="KAL2717362.1"/>
    <property type="molecule type" value="Genomic_DNA"/>
</dbReference>
<dbReference type="AlphaFoldDB" id="A0ABD2A9R1"/>
<evidence type="ECO:0000313" key="1">
    <source>
        <dbReference type="EMBL" id="KAL2717362.1"/>
    </source>
</evidence>
<sequence>MVVECLDIIILFLLEIIVVEQYLLVIETLITAAPQPHMNSLKSLLLSRSNDFNVTFGDVTCCCQSRFQQYMLHITYFNTATIITDSRYSRI</sequence>